<keyword evidence="3" id="KW-1185">Reference proteome</keyword>
<protein>
    <submittedName>
        <fullName evidence="2">Glycerophosphodiester phosphodiesterase</fullName>
    </submittedName>
</protein>
<dbReference type="GO" id="GO:0008081">
    <property type="term" value="F:phosphoric diester hydrolase activity"/>
    <property type="evidence" value="ECO:0007669"/>
    <property type="project" value="InterPro"/>
</dbReference>
<dbReference type="PANTHER" id="PTHR46211:SF1">
    <property type="entry name" value="GLYCEROPHOSPHODIESTER PHOSPHODIESTERASE, CYTOPLASMIC"/>
    <property type="match status" value="1"/>
</dbReference>
<evidence type="ECO:0000313" key="3">
    <source>
        <dbReference type="Proteomes" id="UP000321363"/>
    </source>
</evidence>
<reference evidence="2 3" key="1">
    <citation type="journal article" date="2005" name="Int. J. Syst. Evol. Microbiol.">
        <title>Bacillus litoralis sp. nov., isolated from a tidal flat of the Yellow Sea in Korea.</title>
        <authorList>
            <person name="Yoon J.H."/>
            <person name="Oh T.K."/>
        </authorList>
    </citation>
    <scope>NUCLEOTIDE SEQUENCE [LARGE SCALE GENOMIC DNA]</scope>
    <source>
        <strain evidence="2 3">SW-211</strain>
    </source>
</reference>
<dbReference type="Proteomes" id="UP000321363">
    <property type="component" value="Unassembled WGS sequence"/>
</dbReference>
<comment type="caution">
    <text evidence="2">The sequence shown here is derived from an EMBL/GenBank/DDBJ whole genome shotgun (WGS) entry which is preliminary data.</text>
</comment>
<proteinExistence type="predicted"/>
<sequence length="248" mass="28150">MVVAHRGAAGYAPENTMAAFYKAKELKADYIELDIQITKDGEIVVIHDQKVDRTTNGVGEVKEFTYRELTKLDAGEWFHTKFRGEKIPTLKQVISEFYGQMGILIEIKHPALYPGIEQKLATLLSEIVGEDNLSESQIIVQSFDFELLQRLNQISSNIPLGLLVKYRVQGISKAQLKDWTSIVQYINPNKALITKKLVKKIHSYKVKVIPYTVRDKKSINGLVNAEVDGIVTDYPDYIVDFMINRKSS</sequence>
<evidence type="ECO:0000313" key="2">
    <source>
        <dbReference type="EMBL" id="TXC93463.1"/>
    </source>
</evidence>
<name>A0A5C6W7T5_9BACI</name>
<dbReference type="InterPro" id="IPR030395">
    <property type="entry name" value="GP_PDE_dom"/>
</dbReference>
<dbReference type="AlphaFoldDB" id="A0A5C6W7T5"/>
<dbReference type="PROSITE" id="PS51704">
    <property type="entry name" value="GP_PDE"/>
    <property type="match status" value="1"/>
</dbReference>
<feature type="domain" description="GP-PDE" evidence="1">
    <location>
        <begin position="1"/>
        <end position="242"/>
    </location>
</feature>
<dbReference type="InterPro" id="IPR017946">
    <property type="entry name" value="PLC-like_Pdiesterase_TIM-brl"/>
</dbReference>
<dbReference type="SUPFAM" id="SSF51695">
    <property type="entry name" value="PLC-like phosphodiesterases"/>
    <property type="match status" value="1"/>
</dbReference>
<dbReference type="PANTHER" id="PTHR46211">
    <property type="entry name" value="GLYCEROPHOSPHORYL DIESTER PHOSPHODIESTERASE"/>
    <property type="match status" value="1"/>
</dbReference>
<dbReference type="OrthoDB" id="384721at2"/>
<dbReference type="Gene3D" id="3.20.20.190">
    <property type="entry name" value="Phosphatidylinositol (PI) phosphodiesterase"/>
    <property type="match status" value="1"/>
</dbReference>
<evidence type="ECO:0000259" key="1">
    <source>
        <dbReference type="PROSITE" id="PS51704"/>
    </source>
</evidence>
<gene>
    <name evidence="2" type="ORF">FS935_02660</name>
</gene>
<dbReference type="Pfam" id="PF03009">
    <property type="entry name" value="GDPD"/>
    <property type="match status" value="1"/>
</dbReference>
<accession>A0A5C6W7T5</accession>
<dbReference type="GO" id="GO:0006629">
    <property type="term" value="P:lipid metabolic process"/>
    <property type="evidence" value="ECO:0007669"/>
    <property type="project" value="InterPro"/>
</dbReference>
<organism evidence="2 3">
    <name type="scientific">Metabacillus litoralis</name>
    <dbReference type="NCBI Taxonomy" id="152268"/>
    <lineage>
        <taxon>Bacteria</taxon>
        <taxon>Bacillati</taxon>
        <taxon>Bacillota</taxon>
        <taxon>Bacilli</taxon>
        <taxon>Bacillales</taxon>
        <taxon>Bacillaceae</taxon>
        <taxon>Metabacillus</taxon>
    </lineage>
</organism>
<dbReference type="EMBL" id="VOQF01000001">
    <property type="protein sequence ID" value="TXC93463.1"/>
    <property type="molecule type" value="Genomic_DNA"/>
</dbReference>